<gene>
    <name evidence="5" type="ORF">JDV02_004675</name>
</gene>
<feature type="active site" description="Charge relay system" evidence="3">
    <location>
        <position position="275"/>
    </location>
</feature>
<dbReference type="AlphaFoldDB" id="A0A9Q8QGD6"/>
<dbReference type="SUPFAM" id="SSF75304">
    <property type="entry name" value="Amidase signature (AS) enzymes"/>
    <property type="match status" value="1"/>
</dbReference>
<dbReference type="Gene3D" id="3.90.1300.10">
    <property type="entry name" value="Amidase signature (AS) domain"/>
    <property type="match status" value="1"/>
</dbReference>
<name>A0A9Q8QGD6_9HYPO</name>
<dbReference type="InterPro" id="IPR023631">
    <property type="entry name" value="Amidase_dom"/>
</dbReference>
<dbReference type="GO" id="GO:0004040">
    <property type="term" value="F:amidase activity"/>
    <property type="evidence" value="ECO:0007669"/>
    <property type="project" value="UniProtKB-EC"/>
</dbReference>
<accession>A0A9Q8QGD6</accession>
<dbReference type="KEGG" id="ptkz:JDV02_004675"/>
<dbReference type="GeneID" id="72066627"/>
<dbReference type="EC" id="3.5.1.4" evidence="5"/>
<dbReference type="RefSeq" id="XP_047841885.1">
    <property type="nucleotide sequence ID" value="XM_047985906.1"/>
</dbReference>
<evidence type="ECO:0000313" key="6">
    <source>
        <dbReference type="Proteomes" id="UP000829364"/>
    </source>
</evidence>
<evidence type="ECO:0000256" key="3">
    <source>
        <dbReference type="PIRSR" id="PIRSR001221-1"/>
    </source>
</evidence>
<evidence type="ECO:0000256" key="2">
    <source>
        <dbReference type="ARBA" id="ARBA00022801"/>
    </source>
</evidence>
<keyword evidence="2 5" id="KW-0378">Hydrolase</keyword>
<dbReference type="Pfam" id="PF01425">
    <property type="entry name" value="Amidase"/>
    <property type="match status" value="1"/>
</dbReference>
<proteinExistence type="inferred from homology"/>
<evidence type="ECO:0000256" key="1">
    <source>
        <dbReference type="ARBA" id="ARBA00009199"/>
    </source>
</evidence>
<keyword evidence="6" id="KW-1185">Reference proteome</keyword>
<sequence length="619" mass="68279">MLGTNDQSAKWRSCFFTRHKTTSTQVFFPQLATPWAFTRTRVPRNIFHPPLLIMDSWQDIASACQELVLDAIPCRWRLSEKPESSVKDVRDVPATCGLMTEKQLAITEQETTQLVSHLHDGRLTSVEVTEAFCARAAIAHQCVSGCGSNDSRLTRAPDQVNCLTGFFYDEAIARASELDATLRDTGKPVGPLHGLPIAIKDTFEWEGKAGTFGLMAWRDKKGKRDASIIKLLKAAGAVLFAKTAMPQTGMLLETVSNLWGRTKNPYNRDFSAGGSSGGDGALVAMHGSPFCPSTDIGGSIRAPATFNGLYGIRPTSERIPRSGLLTVVYGQISIKVSCGPTCHSMGDVKLVTKLLLTHRDYIGVDPTAAPVAWQDKVEVQDSLVFGVLRTDGCVTPQPPVARALDELVKSVKAAGHRVVEIEPPFDLWEASQVTWKLYFQTGAKEVREIIASSGEPVLPNFTWYLNTFNIKALTVPELFQLNVTQAAYKVQFAQAWANTKAITGSGRPIDGLLCPCAPSAGFSHDFPVWWGYYSIWNLLDYPSVIMPLKGFRIDPILDVKDGNYIPKENVFDKMNWEAYDPELWKNQPVCVQIVKPPYQDEELIAVAECIDKIYNASSP</sequence>
<feature type="domain" description="Amidase" evidence="4">
    <location>
        <begin position="152"/>
        <end position="603"/>
    </location>
</feature>
<feature type="active site" description="Charge relay system" evidence="3">
    <location>
        <position position="200"/>
    </location>
</feature>
<dbReference type="InterPro" id="IPR036928">
    <property type="entry name" value="AS_sf"/>
</dbReference>
<feature type="active site" description="Acyl-ester intermediate" evidence="3">
    <location>
        <position position="299"/>
    </location>
</feature>
<dbReference type="PANTHER" id="PTHR46072">
    <property type="entry name" value="AMIDASE-RELATED-RELATED"/>
    <property type="match status" value="1"/>
</dbReference>
<dbReference type="Proteomes" id="UP000829364">
    <property type="component" value="Chromosome 4"/>
</dbReference>
<comment type="similarity">
    <text evidence="1">Belongs to the amidase family.</text>
</comment>
<dbReference type="OrthoDB" id="6428749at2759"/>
<dbReference type="PIRSF" id="PIRSF001221">
    <property type="entry name" value="Amidase_fungi"/>
    <property type="match status" value="1"/>
</dbReference>
<protein>
    <submittedName>
        <fullName evidence="5">Amidase</fullName>
        <ecNumber evidence="5">3.5.1.4</ecNumber>
    </submittedName>
</protein>
<organism evidence="5 6">
    <name type="scientific">Purpureocillium takamizusanense</name>
    <dbReference type="NCBI Taxonomy" id="2060973"/>
    <lineage>
        <taxon>Eukaryota</taxon>
        <taxon>Fungi</taxon>
        <taxon>Dikarya</taxon>
        <taxon>Ascomycota</taxon>
        <taxon>Pezizomycotina</taxon>
        <taxon>Sordariomycetes</taxon>
        <taxon>Hypocreomycetidae</taxon>
        <taxon>Hypocreales</taxon>
        <taxon>Ophiocordycipitaceae</taxon>
        <taxon>Purpureocillium</taxon>
    </lineage>
</organism>
<evidence type="ECO:0000259" key="4">
    <source>
        <dbReference type="Pfam" id="PF01425"/>
    </source>
</evidence>
<dbReference type="EMBL" id="CP086357">
    <property type="protein sequence ID" value="UNI18404.1"/>
    <property type="molecule type" value="Genomic_DNA"/>
</dbReference>
<reference evidence="5" key="1">
    <citation type="submission" date="2021-11" db="EMBL/GenBank/DDBJ databases">
        <title>Purpureocillium_takamizusanense_genome.</title>
        <authorList>
            <person name="Nguyen N.-H."/>
        </authorList>
    </citation>
    <scope>NUCLEOTIDE SEQUENCE</scope>
    <source>
        <strain evidence="5">PT3</strain>
    </source>
</reference>
<evidence type="ECO:0000313" key="5">
    <source>
        <dbReference type="EMBL" id="UNI18404.1"/>
    </source>
</evidence>